<gene>
    <name evidence="6" type="ORF">EV356DRAFT_529500</name>
</gene>
<dbReference type="PANTHER" id="PTHR42973:SF22">
    <property type="entry name" value="FAD-BINDING PCMH-TYPE DOMAIN-CONTAINING PROTEIN-RELATED"/>
    <property type="match status" value="1"/>
</dbReference>
<dbReference type="InterPro" id="IPR036318">
    <property type="entry name" value="FAD-bd_PCMH-like_sf"/>
</dbReference>
<evidence type="ECO:0000256" key="3">
    <source>
        <dbReference type="ARBA" id="ARBA00022827"/>
    </source>
</evidence>
<dbReference type="PROSITE" id="PS51387">
    <property type="entry name" value="FAD_PCMH"/>
    <property type="match status" value="1"/>
</dbReference>
<dbReference type="Proteomes" id="UP000800092">
    <property type="component" value="Unassembled WGS sequence"/>
</dbReference>
<sequence>MLLTITTTQSSSFPSVSQYSIFRACAGDGNRRGKSISGSARQCSSVTVRKYDQSVHSYFSAQESEIRPRCIVRPSSTADVSNVVSHLVKANYEYGLGSIKFAIRSGGHASFVRSANEPNGVTIDLRKLNSIHVTDDQNQVIVGAGASWGQVYRKLDPLGLAIPGGRHSQVGVGGLTLGGGLSHFSGHVGLACDNVDEYEVVLATGAIVRIKKEGSTHSDLYLALRGSGNNFGVVTEFTFRAFRQGHLWGGTLIHGPETNEQHLNTFFNFASNPEPDPCASLIHGFGMSAERGSGFVNGIVYTKPTHEPVVIQPFLNLNPVYMNSLRELSLTELTQQQDAFNENGLCQVAISTTYYLSETLLTRTYELWLASQESVKNLAGLVWSMTLQTIFPAIVAKSGFLQDAIPAYTAERGSIIVAQLTGTWKDAKDSPAAEKAALKLISDIEDAVEDEKMQTGYLYLNYAHPGQDVFGDDSINNGQRKEFLQGVSKKYDGDGVFQRCVIGGLKLF</sequence>
<dbReference type="OrthoDB" id="2151789at2759"/>
<dbReference type="InterPro" id="IPR050416">
    <property type="entry name" value="FAD-linked_Oxidoreductase"/>
</dbReference>
<evidence type="ECO:0000313" key="7">
    <source>
        <dbReference type="Proteomes" id="UP000800092"/>
    </source>
</evidence>
<dbReference type="GO" id="GO:0016491">
    <property type="term" value="F:oxidoreductase activity"/>
    <property type="evidence" value="ECO:0007669"/>
    <property type="project" value="UniProtKB-KW"/>
</dbReference>
<dbReference type="GO" id="GO:0071949">
    <property type="term" value="F:FAD binding"/>
    <property type="evidence" value="ECO:0007669"/>
    <property type="project" value="InterPro"/>
</dbReference>
<keyword evidence="3" id="KW-0274">FAD</keyword>
<dbReference type="Gene3D" id="3.30.465.10">
    <property type="match status" value="1"/>
</dbReference>
<comment type="similarity">
    <text evidence="1">Belongs to the oxygen-dependent FAD-linked oxidoreductase family.</text>
</comment>
<reference evidence="6" key="1">
    <citation type="journal article" date="2020" name="Stud. Mycol.">
        <title>101 Dothideomycetes genomes: a test case for predicting lifestyles and emergence of pathogens.</title>
        <authorList>
            <person name="Haridas S."/>
            <person name="Albert R."/>
            <person name="Binder M."/>
            <person name="Bloem J."/>
            <person name="Labutti K."/>
            <person name="Salamov A."/>
            <person name="Andreopoulos B."/>
            <person name="Baker S."/>
            <person name="Barry K."/>
            <person name="Bills G."/>
            <person name="Bluhm B."/>
            <person name="Cannon C."/>
            <person name="Castanera R."/>
            <person name="Culley D."/>
            <person name="Daum C."/>
            <person name="Ezra D."/>
            <person name="Gonzalez J."/>
            <person name="Henrissat B."/>
            <person name="Kuo A."/>
            <person name="Liang C."/>
            <person name="Lipzen A."/>
            <person name="Lutzoni F."/>
            <person name="Magnuson J."/>
            <person name="Mondo S."/>
            <person name="Nolan M."/>
            <person name="Ohm R."/>
            <person name="Pangilinan J."/>
            <person name="Park H.-J."/>
            <person name="Ramirez L."/>
            <person name="Alfaro M."/>
            <person name="Sun H."/>
            <person name="Tritt A."/>
            <person name="Yoshinaga Y."/>
            <person name="Zwiers L.-H."/>
            <person name="Turgeon B."/>
            <person name="Goodwin S."/>
            <person name="Spatafora J."/>
            <person name="Crous P."/>
            <person name="Grigoriev I."/>
        </authorList>
    </citation>
    <scope>NUCLEOTIDE SEQUENCE</scope>
    <source>
        <strain evidence="6">Tuck. ex Michener</strain>
    </source>
</reference>
<keyword evidence="7" id="KW-1185">Reference proteome</keyword>
<evidence type="ECO:0000256" key="4">
    <source>
        <dbReference type="ARBA" id="ARBA00023002"/>
    </source>
</evidence>
<accession>A0A6A6HIN7</accession>
<evidence type="ECO:0000256" key="1">
    <source>
        <dbReference type="ARBA" id="ARBA00005466"/>
    </source>
</evidence>
<name>A0A6A6HIN7_VIRVR</name>
<evidence type="ECO:0000259" key="5">
    <source>
        <dbReference type="PROSITE" id="PS51387"/>
    </source>
</evidence>
<dbReference type="AlphaFoldDB" id="A0A6A6HIN7"/>
<dbReference type="Pfam" id="PF01565">
    <property type="entry name" value="FAD_binding_4"/>
    <property type="match status" value="1"/>
</dbReference>
<dbReference type="Gene3D" id="3.40.462.20">
    <property type="match status" value="1"/>
</dbReference>
<organism evidence="6 7">
    <name type="scientific">Viridothelium virens</name>
    <name type="common">Speckled blister lichen</name>
    <name type="synonym">Trypethelium virens</name>
    <dbReference type="NCBI Taxonomy" id="1048519"/>
    <lineage>
        <taxon>Eukaryota</taxon>
        <taxon>Fungi</taxon>
        <taxon>Dikarya</taxon>
        <taxon>Ascomycota</taxon>
        <taxon>Pezizomycotina</taxon>
        <taxon>Dothideomycetes</taxon>
        <taxon>Dothideomycetes incertae sedis</taxon>
        <taxon>Trypetheliales</taxon>
        <taxon>Trypetheliaceae</taxon>
        <taxon>Viridothelium</taxon>
    </lineage>
</organism>
<dbReference type="InterPro" id="IPR006094">
    <property type="entry name" value="Oxid_FAD_bind_N"/>
</dbReference>
<protein>
    <submittedName>
        <fullName evidence="6">FAD binding domain protein</fullName>
    </submittedName>
</protein>
<dbReference type="InterPro" id="IPR016169">
    <property type="entry name" value="FAD-bd_PCMH_sub2"/>
</dbReference>
<evidence type="ECO:0000313" key="6">
    <source>
        <dbReference type="EMBL" id="KAF2238005.1"/>
    </source>
</evidence>
<evidence type="ECO:0000256" key="2">
    <source>
        <dbReference type="ARBA" id="ARBA00022630"/>
    </source>
</evidence>
<dbReference type="PANTHER" id="PTHR42973">
    <property type="entry name" value="BINDING OXIDOREDUCTASE, PUTATIVE (AFU_ORTHOLOGUE AFUA_1G17690)-RELATED"/>
    <property type="match status" value="1"/>
</dbReference>
<keyword evidence="4" id="KW-0560">Oxidoreductase</keyword>
<dbReference type="EMBL" id="ML991777">
    <property type="protein sequence ID" value="KAF2238005.1"/>
    <property type="molecule type" value="Genomic_DNA"/>
</dbReference>
<proteinExistence type="inferred from homology"/>
<keyword evidence="2" id="KW-0285">Flavoprotein</keyword>
<dbReference type="InterPro" id="IPR016166">
    <property type="entry name" value="FAD-bd_PCMH"/>
</dbReference>
<feature type="domain" description="FAD-binding PCMH-type" evidence="5">
    <location>
        <begin position="64"/>
        <end position="244"/>
    </location>
</feature>
<dbReference type="SUPFAM" id="SSF56176">
    <property type="entry name" value="FAD-binding/transporter-associated domain-like"/>
    <property type="match status" value="1"/>
</dbReference>
<dbReference type="Gene3D" id="3.30.43.10">
    <property type="entry name" value="Uridine Diphospho-n-acetylenolpyruvylglucosamine Reductase, domain 2"/>
    <property type="match status" value="1"/>
</dbReference>
<dbReference type="InterPro" id="IPR016167">
    <property type="entry name" value="FAD-bd_PCMH_sub1"/>
</dbReference>